<protein>
    <submittedName>
        <fullName evidence="2">Uncharacterized protein</fullName>
    </submittedName>
</protein>
<evidence type="ECO:0000313" key="2">
    <source>
        <dbReference type="EMBL" id="BDZ47365.1"/>
    </source>
</evidence>
<organism evidence="2 3">
    <name type="scientific">Naasia aerilata</name>
    <dbReference type="NCBI Taxonomy" id="1162966"/>
    <lineage>
        <taxon>Bacteria</taxon>
        <taxon>Bacillati</taxon>
        <taxon>Actinomycetota</taxon>
        <taxon>Actinomycetes</taxon>
        <taxon>Micrococcales</taxon>
        <taxon>Microbacteriaceae</taxon>
        <taxon>Naasia</taxon>
    </lineage>
</organism>
<accession>A0ABN6XQU4</accession>
<feature type="compositionally biased region" description="Basic and acidic residues" evidence="1">
    <location>
        <begin position="1"/>
        <end position="35"/>
    </location>
</feature>
<dbReference type="EMBL" id="AP027731">
    <property type="protein sequence ID" value="BDZ47365.1"/>
    <property type="molecule type" value="Genomic_DNA"/>
</dbReference>
<dbReference type="Proteomes" id="UP001321498">
    <property type="component" value="Chromosome"/>
</dbReference>
<reference evidence="3" key="1">
    <citation type="journal article" date="2019" name="Int. J. Syst. Evol. Microbiol.">
        <title>The Global Catalogue of Microorganisms (GCM) 10K type strain sequencing project: providing services to taxonomists for standard genome sequencing and annotation.</title>
        <authorList>
            <consortium name="The Broad Institute Genomics Platform"/>
            <consortium name="The Broad Institute Genome Sequencing Center for Infectious Disease"/>
            <person name="Wu L."/>
            <person name="Ma J."/>
        </authorList>
    </citation>
    <scope>NUCLEOTIDE SEQUENCE [LARGE SCALE GENOMIC DNA]</scope>
    <source>
        <strain evidence="3">NBRC 108725</strain>
    </source>
</reference>
<evidence type="ECO:0000256" key="1">
    <source>
        <dbReference type="SAM" id="MobiDB-lite"/>
    </source>
</evidence>
<evidence type="ECO:0000313" key="3">
    <source>
        <dbReference type="Proteomes" id="UP001321498"/>
    </source>
</evidence>
<proteinExistence type="predicted"/>
<feature type="region of interest" description="Disordered" evidence="1">
    <location>
        <begin position="1"/>
        <end position="96"/>
    </location>
</feature>
<name>A0ABN6XQU4_9MICO</name>
<feature type="compositionally biased region" description="Basic and acidic residues" evidence="1">
    <location>
        <begin position="52"/>
        <end position="68"/>
    </location>
</feature>
<keyword evidence="3" id="KW-1185">Reference proteome</keyword>
<sequence length="96" mass="10314">MDERRSVEELEGAGDRHDPVDGARGRRLGSRRDRPPALPADESAEALTASEKLPRELRERGGLLRDGGENGGALVDQPIESSLDEIDQSGALCHTA</sequence>
<gene>
    <name evidence="2" type="ORF">GCM10025866_32740</name>
</gene>